<reference evidence="2 3" key="1">
    <citation type="submission" date="2017-02" db="EMBL/GenBank/DDBJ databases">
        <authorList>
            <person name="Peterson S.W."/>
        </authorList>
    </citation>
    <scope>NUCLEOTIDE SEQUENCE [LARGE SCALE GENOMIC DNA]</scope>
    <source>
        <strain evidence="2 3">P15</strain>
    </source>
</reference>
<evidence type="ECO:0000313" key="2">
    <source>
        <dbReference type="EMBL" id="SKC49492.1"/>
    </source>
</evidence>
<keyword evidence="3" id="KW-1185">Reference proteome</keyword>
<keyword evidence="1" id="KW-0472">Membrane</keyword>
<evidence type="ECO:0000256" key="1">
    <source>
        <dbReference type="SAM" id="Phobius"/>
    </source>
</evidence>
<sequence length="64" mass="6767">MTVTISLPMALFFFGLLALFLGGWWAERQGGGMLSGCFEAAIGVCACLLCWAIAAGILIGRWLA</sequence>
<accession>A0A1T5JDX9</accession>
<dbReference type="Proteomes" id="UP000190341">
    <property type="component" value="Unassembled WGS sequence"/>
</dbReference>
<gene>
    <name evidence="2" type="ORF">SAMN06296058_0717</name>
</gene>
<dbReference type="AlphaFoldDB" id="A0A1T5JDX9"/>
<dbReference type="RefSeq" id="WP_079723096.1">
    <property type="nucleotide sequence ID" value="NZ_BMCL01000003.1"/>
</dbReference>
<name>A0A1T5JDX9_9GAMM</name>
<organism evidence="2 3">
    <name type="scientific">Pseudoxanthomonas indica</name>
    <dbReference type="NCBI Taxonomy" id="428993"/>
    <lineage>
        <taxon>Bacteria</taxon>
        <taxon>Pseudomonadati</taxon>
        <taxon>Pseudomonadota</taxon>
        <taxon>Gammaproteobacteria</taxon>
        <taxon>Lysobacterales</taxon>
        <taxon>Lysobacteraceae</taxon>
        <taxon>Pseudoxanthomonas</taxon>
    </lineage>
</organism>
<dbReference type="EMBL" id="FUZV01000001">
    <property type="protein sequence ID" value="SKC49492.1"/>
    <property type="molecule type" value="Genomic_DNA"/>
</dbReference>
<protein>
    <submittedName>
        <fullName evidence="2">Uncharacterized protein</fullName>
    </submittedName>
</protein>
<proteinExistence type="predicted"/>
<evidence type="ECO:0000313" key="3">
    <source>
        <dbReference type="Proteomes" id="UP000190341"/>
    </source>
</evidence>
<keyword evidence="1" id="KW-1133">Transmembrane helix</keyword>
<feature type="transmembrane region" description="Helical" evidence="1">
    <location>
        <begin position="38"/>
        <end position="59"/>
    </location>
</feature>
<keyword evidence="1" id="KW-0812">Transmembrane</keyword>
<dbReference type="STRING" id="428993.SAMN06296058_0717"/>